<keyword evidence="9" id="KW-1185">Reference proteome</keyword>
<dbReference type="Proteomes" id="UP000663829">
    <property type="component" value="Unassembled WGS sequence"/>
</dbReference>
<gene>
    <name evidence="7" type="ORF">GPM918_LOCUS41475</name>
    <name evidence="8" type="ORF">SRO942_LOCUS42529</name>
</gene>
<dbReference type="Gene3D" id="1.10.630.10">
    <property type="entry name" value="Cytochrome P450"/>
    <property type="match status" value="1"/>
</dbReference>
<keyword evidence="5" id="KW-0408">Iron</keyword>
<evidence type="ECO:0000313" key="8">
    <source>
        <dbReference type="EMBL" id="CAF4456810.1"/>
    </source>
</evidence>
<evidence type="ECO:0000256" key="6">
    <source>
        <dbReference type="ARBA" id="ARBA00023033"/>
    </source>
</evidence>
<comment type="caution">
    <text evidence="7">The sequence shown here is derived from an EMBL/GenBank/DDBJ whole genome shotgun (WGS) entry which is preliminary data.</text>
</comment>
<dbReference type="InterPro" id="IPR050196">
    <property type="entry name" value="Cytochrome_P450_Monoox"/>
</dbReference>
<dbReference type="InterPro" id="IPR036396">
    <property type="entry name" value="Cyt_P450_sf"/>
</dbReference>
<dbReference type="OrthoDB" id="1470350at2759"/>
<dbReference type="SUPFAM" id="SSF48264">
    <property type="entry name" value="Cytochrome P450"/>
    <property type="match status" value="1"/>
</dbReference>
<name>A0A815ZPE6_9BILA</name>
<sequence length="391" mass="44771">MLTAEKLTIVQNIPGDPFIPIVGHIPRFSRNDQILDVRRYQQEKHGNIYLLSFGHRVNLVLVDTNYIGDVLRKCAKCYKKPELFRTVFGPLIGGTNNLFASEGEEHRRSRKMLNPAFQHSNLQSVVTIMTEQTARHVDELLADITNNDIKEFDMDQEFYKLTLSIIVSSVFGQEIFETKSNGKEVLCSAYRNAIKAIEYRSLYMINQIPIVKNLPLWKKDIVDKGTNEICKFVNEIIVDYSRKNGSSSPTNSSNILSLLLSATDQYGIGFNDEELKQEAASFLFAGHEASSNLMTWCLYVLMTHDNVYRDCQDEIDRVLEDGQPPEFCKLNELEILDAVLHETLRFYPPLPTIRRECIKEHCIGSSNQQLRIPIGTTINIDVYGVHRSPRY</sequence>
<proteinExistence type="inferred from homology"/>
<reference evidence="7" key="1">
    <citation type="submission" date="2021-02" db="EMBL/GenBank/DDBJ databases">
        <authorList>
            <person name="Nowell W R."/>
        </authorList>
    </citation>
    <scope>NUCLEOTIDE SEQUENCE</scope>
</reference>
<dbReference type="PRINTS" id="PR00463">
    <property type="entry name" value="EP450I"/>
</dbReference>
<dbReference type="PANTHER" id="PTHR24291:SF50">
    <property type="entry name" value="BIFUNCTIONAL ALBAFLAVENONE MONOOXYGENASE_TERPENE SYNTHASE"/>
    <property type="match status" value="1"/>
</dbReference>
<keyword evidence="4" id="KW-0560">Oxidoreductase</keyword>
<protein>
    <recommendedName>
        <fullName evidence="10">Cytochrome P450</fullName>
    </recommendedName>
</protein>
<feature type="non-terminal residue" evidence="7">
    <location>
        <position position="1"/>
    </location>
</feature>
<keyword evidence="3" id="KW-0479">Metal-binding</keyword>
<dbReference type="PANTHER" id="PTHR24291">
    <property type="entry name" value="CYTOCHROME P450 FAMILY 4"/>
    <property type="match status" value="1"/>
</dbReference>
<keyword evidence="2" id="KW-0349">Heme</keyword>
<dbReference type="AlphaFoldDB" id="A0A815ZPE6"/>
<evidence type="ECO:0000313" key="7">
    <source>
        <dbReference type="EMBL" id="CAF1586829.1"/>
    </source>
</evidence>
<dbReference type="Proteomes" id="UP000681722">
    <property type="component" value="Unassembled WGS sequence"/>
</dbReference>
<dbReference type="GO" id="GO:0016705">
    <property type="term" value="F:oxidoreductase activity, acting on paired donors, with incorporation or reduction of molecular oxygen"/>
    <property type="evidence" value="ECO:0007669"/>
    <property type="project" value="InterPro"/>
</dbReference>
<evidence type="ECO:0000313" key="9">
    <source>
        <dbReference type="Proteomes" id="UP000663829"/>
    </source>
</evidence>
<accession>A0A815ZPE6</accession>
<dbReference type="EMBL" id="CAJOBC010098824">
    <property type="protein sequence ID" value="CAF4456810.1"/>
    <property type="molecule type" value="Genomic_DNA"/>
</dbReference>
<dbReference type="InterPro" id="IPR002401">
    <property type="entry name" value="Cyt_P450_E_grp-I"/>
</dbReference>
<evidence type="ECO:0000256" key="2">
    <source>
        <dbReference type="ARBA" id="ARBA00022617"/>
    </source>
</evidence>
<dbReference type="GO" id="GO:0004497">
    <property type="term" value="F:monooxygenase activity"/>
    <property type="evidence" value="ECO:0007669"/>
    <property type="project" value="UniProtKB-KW"/>
</dbReference>
<evidence type="ECO:0008006" key="10">
    <source>
        <dbReference type="Google" id="ProtNLM"/>
    </source>
</evidence>
<evidence type="ECO:0000256" key="3">
    <source>
        <dbReference type="ARBA" id="ARBA00022723"/>
    </source>
</evidence>
<dbReference type="InterPro" id="IPR001128">
    <property type="entry name" value="Cyt_P450"/>
</dbReference>
<evidence type="ECO:0000256" key="4">
    <source>
        <dbReference type="ARBA" id="ARBA00023002"/>
    </source>
</evidence>
<dbReference type="Pfam" id="PF00067">
    <property type="entry name" value="p450"/>
    <property type="match status" value="1"/>
</dbReference>
<keyword evidence="6" id="KW-0503">Monooxygenase</keyword>
<comment type="similarity">
    <text evidence="1">Belongs to the cytochrome P450 family.</text>
</comment>
<dbReference type="GO" id="GO:0005506">
    <property type="term" value="F:iron ion binding"/>
    <property type="evidence" value="ECO:0007669"/>
    <property type="project" value="InterPro"/>
</dbReference>
<evidence type="ECO:0000256" key="5">
    <source>
        <dbReference type="ARBA" id="ARBA00023004"/>
    </source>
</evidence>
<organism evidence="7 9">
    <name type="scientific">Didymodactylos carnosus</name>
    <dbReference type="NCBI Taxonomy" id="1234261"/>
    <lineage>
        <taxon>Eukaryota</taxon>
        <taxon>Metazoa</taxon>
        <taxon>Spiralia</taxon>
        <taxon>Gnathifera</taxon>
        <taxon>Rotifera</taxon>
        <taxon>Eurotatoria</taxon>
        <taxon>Bdelloidea</taxon>
        <taxon>Philodinida</taxon>
        <taxon>Philodinidae</taxon>
        <taxon>Didymodactylos</taxon>
    </lineage>
</organism>
<dbReference type="GO" id="GO:0020037">
    <property type="term" value="F:heme binding"/>
    <property type="evidence" value="ECO:0007669"/>
    <property type="project" value="InterPro"/>
</dbReference>
<dbReference type="PRINTS" id="PR00385">
    <property type="entry name" value="P450"/>
</dbReference>
<evidence type="ECO:0000256" key="1">
    <source>
        <dbReference type="ARBA" id="ARBA00010617"/>
    </source>
</evidence>
<dbReference type="EMBL" id="CAJNOQ010032758">
    <property type="protein sequence ID" value="CAF1586829.1"/>
    <property type="molecule type" value="Genomic_DNA"/>
</dbReference>